<name>A0A9N9HRN2_9GLOM</name>
<dbReference type="AlphaFoldDB" id="A0A9N9HRN2"/>
<keyword evidence="3" id="KW-1185">Reference proteome</keyword>
<comment type="caution">
    <text evidence="2">The sequence shown here is derived from an EMBL/GenBank/DDBJ whole genome shotgun (WGS) entry which is preliminary data.</text>
</comment>
<feature type="region of interest" description="Disordered" evidence="1">
    <location>
        <begin position="51"/>
        <end position="95"/>
    </location>
</feature>
<sequence>MTKRRNISAKPKEFKFIDQTLEIIANENLKSSNIINKRISDITMNKVVQTESALETTPQDKKDNKFINNTPDTIRNEHVRKSRHEEQSRSNSFANNNSFENAVSYASFSSPNTTNNVTYSVPLFEGFGTYYDQTYGKMNFLVNYLVDA</sequence>
<dbReference type="EMBL" id="CAJVQA010010927">
    <property type="protein sequence ID" value="CAG8702330.1"/>
    <property type="molecule type" value="Genomic_DNA"/>
</dbReference>
<evidence type="ECO:0000313" key="2">
    <source>
        <dbReference type="EMBL" id="CAG8702330.1"/>
    </source>
</evidence>
<gene>
    <name evidence="2" type="ORF">CPELLU_LOCUS11892</name>
</gene>
<organism evidence="2 3">
    <name type="scientific">Cetraspora pellucida</name>
    <dbReference type="NCBI Taxonomy" id="1433469"/>
    <lineage>
        <taxon>Eukaryota</taxon>
        <taxon>Fungi</taxon>
        <taxon>Fungi incertae sedis</taxon>
        <taxon>Mucoromycota</taxon>
        <taxon>Glomeromycotina</taxon>
        <taxon>Glomeromycetes</taxon>
        <taxon>Diversisporales</taxon>
        <taxon>Gigasporaceae</taxon>
        <taxon>Cetraspora</taxon>
    </lineage>
</organism>
<proteinExistence type="predicted"/>
<accession>A0A9N9HRN2</accession>
<reference evidence="2" key="1">
    <citation type="submission" date="2021-06" db="EMBL/GenBank/DDBJ databases">
        <authorList>
            <person name="Kallberg Y."/>
            <person name="Tangrot J."/>
            <person name="Rosling A."/>
        </authorList>
    </citation>
    <scope>NUCLEOTIDE SEQUENCE</scope>
    <source>
        <strain evidence="2">FL966</strain>
    </source>
</reference>
<feature type="compositionally biased region" description="Basic and acidic residues" evidence="1">
    <location>
        <begin position="74"/>
        <end position="88"/>
    </location>
</feature>
<evidence type="ECO:0000256" key="1">
    <source>
        <dbReference type="SAM" id="MobiDB-lite"/>
    </source>
</evidence>
<protein>
    <submittedName>
        <fullName evidence="2">24984_t:CDS:1</fullName>
    </submittedName>
</protein>
<evidence type="ECO:0000313" key="3">
    <source>
        <dbReference type="Proteomes" id="UP000789759"/>
    </source>
</evidence>
<dbReference type="Proteomes" id="UP000789759">
    <property type="component" value="Unassembled WGS sequence"/>
</dbReference>